<dbReference type="RefSeq" id="WP_157771518.1">
    <property type="nucleotide sequence ID" value="NZ_CP068595.1"/>
</dbReference>
<keyword evidence="2" id="KW-1185">Reference proteome</keyword>
<dbReference type="AlphaFoldDB" id="A0A974P8I7"/>
<dbReference type="Proteomes" id="UP000595841">
    <property type="component" value="Chromosome"/>
</dbReference>
<sequence length="57" mass="6348">MGLSEVLSSQLQIPADHPLHERIVQEYQKLCMSYPHMASNGFESLIHSIGGAAFLKH</sequence>
<name>A0A974P8I7_9BACL</name>
<accession>A0A974P8I7</accession>
<proteinExistence type="predicted"/>
<organism evidence="1 2">
    <name type="scientific">Paenibacillus sonchi</name>
    <dbReference type="NCBI Taxonomy" id="373687"/>
    <lineage>
        <taxon>Bacteria</taxon>
        <taxon>Bacillati</taxon>
        <taxon>Bacillota</taxon>
        <taxon>Bacilli</taxon>
        <taxon>Bacillales</taxon>
        <taxon>Paenibacillaceae</taxon>
        <taxon>Paenibacillus</taxon>
        <taxon>Paenibacillus sonchi group</taxon>
    </lineage>
</organism>
<gene>
    <name evidence="1" type="ORF">JI735_22190</name>
</gene>
<dbReference type="KEGG" id="pson:JI735_22190"/>
<evidence type="ECO:0000313" key="1">
    <source>
        <dbReference type="EMBL" id="QQZ59354.1"/>
    </source>
</evidence>
<reference evidence="1 2" key="1">
    <citation type="submission" date="2021-01" db="EMBL/GenBank/DDBJ databases">
        <title>Whole genome sequence of Paenibacillus sonchi LMG 24727 for comparative genomics.</title>
        <authorList>
            <person name="Lee G."/>
            <person name="Kim M.-J."/>
            <person name="Lim K."/>
            <person name="Shin J.-H."/>
        </authorList>
    </citation>
    <scope>NUCLEOTIDE SEQUENCE [LARGE SCALE GENOMIC DNA]</scope>
    <source>
        <strain evidence="1 2">LMG 24727</strain>
    </source>
</reference>
<evidence type="ECO:0000313" key="2">
    <source>
        <dbReference type="Proteomes" id="UP000595841"/>
    </source>
</evidence>
<dbReference type="EMBL" id="CP068595">
    <property type="protein sequence ID" value="QQZ59354.1"/>
    <property type="molecule type" value="Genomic_DNA"/>
</dbReference>
<protein>
    <submittedName>
        <fullName evidence="1">Uncharacterized protein</fullName>
    </submittedName>
</protein>